<sequence length="1076" mass="119473">MMTSAEQEFDEFKTLVTQLNDNELEADVNAYIKKNGGEAKSILERVLRKLIPSQPTSAANKKRKLDDQVAALPDDKPILATIHDVSVVSPIRKKCDVSITETTISFCNKDKIEFTMAISSITHILCLQTPEKQKAHWTFVLIGLPEAIAFGLEDKGGVEKGGGVKISKGSEVTVVEKVNSNKEPVIELLEALVAKKSSGSAKAIQSNEKDFKSVANKGKPYVGANIGSRQGVMYCLREGIFHGFRKPMLFIPMNQIQTVGVSSVVQHTFSLTVDQIRGDDTVQHEFSYISTVEYDNVSTFLAKFKSLWNTTPIVKAKEEQSKADGTSAADDEAGPVAEKAIDESDEDDEDFEMDSDDDEVGEEYDSDHDSEAGANTSGTAADAEEELGSVDTAEEDEENGDDEDEEEQEGEEKSDSEDAVAQDKMDVDKTAEAEYTLNVNLNDVRLEVKARYLVKASISTKGSIPSLNDVSSDAQQTDVSKIASTKPTFNTSAFHFPLSGSPPLYLDTSELSLTCFRVDDAVDSEPVIVGEASLPLTDTYEYLVAGKLTKSVKFIGSKLVNIKKNNGQRVSYVIGEATIVLNIERHISSGLSYSNLERGASAVRGNSAGVAVDHQGVIGSTSFGSRLDMKPGRQFTVNGSLDALRDSLSRDEPQIQPAARQISALTDDLRPIRKESSPRLPRNLSANHQNPPSTTSPSQRDITYYQNTIDRLLQELNSRTDALKRVGADLVAGREIQAKLESKIRELRKRIAESDGQTAMLMDMMDLDVLSAEELRKRYTILCKKLKQEKAYSRDMVERLEVVQNVAIEKNELEKSFLEIRQAHTAQAAYVLALQETVEEGAKATSLAKKQEAMIKKLQRDLSDQQRLVKESGRRHAESAEFPRRYVELESLRRQGGETNEISRALSNENQELKQRLLDMENRIKFLSEPKEDRARDQRVVHQADPELANLRMELVNELREEVARENRRADDAERELRDYRLECERAIQSEKARADRAESHAQALNAEVIDFARQFAVLKGELKKKGQALRTLRERIAVVESISSSPVSSRAPTPQQSRSTTELRGTGSQRILDRI</sequence>
<dbReference type="OrthoDB" id="552574at2759"/>
<comment type="caution">
    <text evidence="5">The sequence shown here is derived from an EMBL/GenBank/DDBJ whole genome shotgun (WGS) entry which is preliminary data.</text>
</comment>
<gene>
    <name evidence="5" type="ORF">SmJEL517_g05096</name>
</gene>
<keyword evidence="2" id="KW-0175">Coiled coil</keyword>
<dbReference type="GO" id="GO:0042393">
    <property type="term" value="F:histone binding"/>
    <property type="evidence" value="ECO:0007669"/>
    <property type="project" value="TreeGrafter"/>
</dbReference>
<feature type="coiled-coil region" evidence="2">
    <location>
        <begin position="848"/>
        <end position="875"/>
    </location>
</feature>
<dbReference type="GO" id="GO:0031491">
    <property type="term" value="F:nucleosome binding"/>
    <property type="evidence" value="ECO:0007669"/>
    <property type="project" value="TreeGrafter"/>
</dbReference>
<dbReference type="Gene3D" id="2.30.29.30">
    <property type="entry name" value="Pleckstrin-homology domain (PH domain)/Phosphotyrosine-binding domain (PTB)"/>
    <property type="match status" value="1"/>
</dbReference>
<feature type="region of interest" description="Disordered" evidence="3">
    <location>
        <begin position="649"/>
        <end position="701"/>
    </location>
</feature>
<dbReference type="AlphaFoldDB" id="A0A507BXL3"/>
<protein>
    <recommendedName>
        <fullName evidence="4">Histone chaperone RTT106/FACT complex subunit SPT16-like middle domain-containing protein</fullName>
    </recommendedName>
</protein>
<name>A0A507BXL3_9FUNG</name>
<accession>A0A507BXL3</accession>
<feature type="compositionally biased region" description="Acidic residues" evidence="3">
    <location>
        <begin position="343"/>
        <end position="368"/>
    </location>
</feature>
<feature type="coiled-coil region" evidence="2">
    <location>
        <begin position="956"/>
        <end position="1008"/>
    </location>
</feature>
<evidence type="ECO:0000313" key="6">
    <source>
        <dbReference type="Proteomes" id="UP000319731"/>
    </source>
</evidence>
<evidence type="ECO:0000256" key="1">
    <source>
        <dbReference type="ARBA" id="ARBA00006159"/>
    </source>
</evidence>
<feature type="region of interest" description="Disordered" evidence="3">
    <location>
        <begin position="1043"/>
        <end position="1076"/>
    </location>
</feature>
<comment type="similarity">
    <text evidence="1">Belongs to the RTT106 family.</text>
</comment>
<dbReference type="InterPro" id="IPR011993">
    <property type="entry name" value="PH-like_dom_sf"/>
</dbReference>
<evidence type="ECO:0000256" key="2">
    <source>
        <dbReference type="SAM" id="Coils"/>
    </source>
</evidence>
<dbReference type="SUPFAM" id="SSF50729">
    <property type="entry name" value="PH domain-like"/>
    <property type="match status" value="1"/>
</dbReference>
<feature type="domain" description="Histone chaperone RTT106/FACT complex subunit SPT16-like middle" evidence="4">
    <location>
        <begin position="219"/>
        <end position="311"/>
    </location>
</feature>
<proteinExistence type="inferred from homology"/>
<feature type="compositionally biased region" description="Basic and acidic residues" evidence="3">
    <location>
        <begin position="667"/>
        <end position="677"/>
    </location>
</feature>
<evidence type="ECO:0000256" key="3">
    <source>
        <dbReference type="SAM" id="MobiDB-lite"/>
    </source>
</evidence>
<dbReference type="Proteomes" id="UP000319731">
    <property type="component" value="Unassembled WGS sequence"/>
</dbReference>
<evidence type="ECO:0000259" key="4">
    <source>
        <dbReference type="SMART" id="SM01287"/>
    </source>
</evidence>
<dbReference type="InterPro" id="IPR050454">
    <property type="entry name" value="RTT106/SSRP1_HistChap/FACT"/>
</dbReference>
<feature type="compositionally biased region" description="Polar residues" evidence="3">
    <location>
        <begin position="1051"/>
        <end position="1070"/>
    </location>
</feature>
<dbReference type="RefSeq" id="XP_031022983.1">
    <property type="nucleotide sequence ID" value="XM_031171024.1"/>
</dbReference>
<feature type="region of interest" description="Disordered" evidence="3">
    <location>
        <begin position="317"/>
        <end position="425"/>
    </location>
</feature>
<dbReference type="Pfam" id="PF08512">
    <property type="entry name" value="Rttp106-like_middle"/>
    <property type="match status" value="1"/>
</dbReference>
<feature type="compositionally biased region" description="Acidic residues" evidence="3">
    <location>
        <begin position="382"/>
        <end position="420"/>
    </location>
</feature>
<dbReference type="STRING" id="1806994.A0A507BXL3"/>
<feature type="compositionally biased region" description="Polar residues" evidence="3">
    <location>
        <begin position="684"/>
        <end position="701"/>
    </location>
</feature>
<evidence type="ECO:0000313" key="5">
    <source>
        <dbReference type="EMBL" id="TPX31589.1"/>
    </source>
</evidence>
<keyword evidence="6" id="KW-1185">Reference proteome</keyword>
<dbReference type="EMBL" id="QEAO01000042">
    <property type="protein sequence ID" value="TPX31589.1"/>
    <property type="molecule type" value="Genomic_DNA"/>
</dbReference>
<dbReference type="PANTHER" id="PTHR45849">
    <property type="entry name" value="FACT COMPLEX SUBUNIT SSRP1"/>
    <property type="match status" value="1"/>
</dbReference>
<dbReference type="GeneID" id="42006321"/>
<dbReference type="PANTHER" id="PTHR45849:SF3">
    <property type="entry name" value="HISTONE CHAPERONE RTT106"/>
    <property type="match status" value="1"/>
</dbReference>
<dbReference type="InterPro" id="IPR013719">
    <property type="entry name" value="RTT106/SPT16-like_middle_dom"/>
</dbReference>
<organism evidence="5 6">
    <name type="scientific">Synchytrium microbalum</name>
    <dbReference type="NCBI Taxonomy" id="1806994"/>
    <lineage>
        <taxon>Eukaryota</taxon>
        <taxon>Fungi</taxon>
        <taxon>Fungi incertae sedis</taxon>
        <taxon>Chytridiomycota</taxon>
        <taxon>Chytridiomycota incertae sedis</taxon>
        <taxon>Chytridiomycetes</taxon>
        <taxon>Synchytriales</taxon>
        <taxon>Synchytriaceae</taxon>
        <taxon>Synchytrium</taxon>
    </lineage>
</organism>
<reference evidence="5 6" key="1">
    <citation type="journal article" date="2019" name="Sci. Rep.">
        <title>Comparative genomics of chytrid fungi reveal insights into the obligate biotrophic and pathogenic lifestyle of Synchytrium endobioticum.</title>
        <authorList>
            <person name="van de Vossenberg B.T.L.H."/>
            <person name="Warris S."/>
            <person name="Nguyen H.D.T."/>
            <person name="van Gent-Pelzer M.P.E."/>
            <person name="Joly D.L."/>
            <person name="van de Geest H.C."/>
            <person name="Bonants P.J.M."/>
            <person name="Smith D.S."/>
            <person name="Levesque C.A."/>
            <person name="van der Lee T.A.J."/>
        </authorList>
    </citation>
    <scope>NUCLEOTIDE SEQUENCE [LARGE SCALE GENOMIC DNA]</scope>
    <source>
        <strain evidence="5 6">JEL517</strain>
    </source>
</reference>
<dbReference type="SMART" id="SM01287">
    <property type="entry name" value="Rtt106"/>
    <property type="match status" value="1"/>
</dbReference>